<dbReference type="AlphaFoldDB" id="A0A7V5XZV3"/>
<evidence type="ECO:0000256" key="3">
    <source>
        <dbReference type="ARBA" id="ARBA00022576"/>
    </source>
</evidence>
<proteinExistence type="inferred from homology"/>
<dbReference type="Pfam" id="PF00155">
    <property type="entry name" value="Aminotran_1_2"/>
    <property type="match status" value="1"/>
</dbReference>
<keyword evidence="3 6" id="KW-0032">Aminotransferase</keyword>
<dbReference type="InterPro" id="IPR050596">
    <property type="entry name" value="AspAT/PAT-like"/>
</dbReference>
<evidence type="ECO:0000256" key="6">
    <source>
        <dbReference type="RuleBase" id="RU000481"/>
    </source>
</evidence>
<name>A0A7V5XZV3_UNCW3</name>
<comment type="cofactor">
    <cofactor evidence="1 6">
        <name>pyridoxal 5'-phosphate</name>
        <dbReference type="ChEBI" id="CHEBI:597326"/>
    </cofactor>
</comment>
<reference evidence="8" key="1">
    <citation type="journal article" date="2020" name="mSystems">
        <title>Genome- and Community-Level Interaction Insights into Carbon Utilization and Element Cycling Functions of Hydrothermarchaeota in Hydrothermal Sediment.</title>
        <authorList>
            <person name="Zhou Z."/>
            <person name="Liu Y."/>
            <person name="Xu W."/>
            <person name="Pan J."/>
            <person name="Luo Z.H."/>
            <person name="Li M."/>
        </authorList>
    </citation>
    <scope>NUCLEOTIDE SEQUENCE [LARGE SCALE GENOMIC DNA]</scope>
    <source>
        <strain evidence="8">SpSt-791</strain>
    </source>
</reference>
<dbReference type="GO" id="GO:0030170">
    <property type="term" value="F:pyridoxal phosphate binding"/>
    <property type="evidence" value="ECO:0007669"/>
    <property type="project" value="InterPro"/>
</dbReference>
<evidence type="ECO:0000259" key="7">
    <source>
        <dbReference type="Pfam" id="PF00155"/>
    </source>
</evidence>
<evidence type="ECO:0000256" key="4">
    <source>
        <dbReference type="ARBA" id="ARBA00022679"/>
    </source>
</evidence>
<evidence type="ECO:0000256" key="5">
    <source>
        <dbReference type="ARBA" id="ARBA00022898"/>
    </source>
</evidence>
<dbReference type="InterPro" id="IPR015422">
    <property type="entry name" value="PyrdxlP-dep_Trfase_small"/>
</dbReference>
<sequence length="414" mass="46765">MAKKKIKVAKRVKRLKKVCRFQECGLPYSYRMNLLGTETAFDVLAKAKQLEREGKSIIHLEIGEPDFDTPKNIKEAAKKALDEGYTHYGPSQGLPELRELIAQKAGELRGMKFSAEEVVVTPGAKPIMSFAIMALVEDGDEVISVNPGFPIYESMINFMGGKAVPLILREENDFLPDLKELKRKLNKKTKLLILNFPHNPCGSMPSEDYLKALAEILVKYDDLWVLSDEVYSRIVYEEKFLSIAAFPGMKEKTIILDGFSKTYAMTGWRIGYGIMPKELASELARIETNINSCTTTFIQRACLEALSGPQDEVERMVNEFKKRRDVIFEGLNEIKGFSVKVKPKGAFYIFANVKESGYDCKELQDKLLVETGVACLSGTCFGKYGKGFIRFSYANSIENIQEALRRIKEFMAKK</sequence>
<dbReference type="InterPro" id="IPR015424">
    <property type="entry name" value="PyrdxlP-dep_Trfase"/>
</dbReference>
<protein>
    <recommendedName>
        <fullName evidence="6">Aminotransferase</fullName>
        <ecNumber evidence="6">2.6.1.-</ecNumber>
    </recommendedName>
</protein>
<dbReference type="Gene3D" id="3.40.640.10">
    <property type="entry name" value="Type I PLP-dependent aspartate aminotransferase-like (Major domain)"/>
    <property type="match status" value="1"/>
</dbReference>
<dbReference type="FunFam" id="3.40.640.10:FF:000033">
    <property type="entry name" value="Aspartate aminotransferase"/>
    <property type="match status" value="1"/>
</dbReference>
<dbReference type="EC" id="2.6.1.-" evidence="6"/>
<dbReference type="GO" id="GO:0006520">
    <property type="term" value="P:amino acid metabolic process"/>
    <property type="evidence" value="ECO:0007669"/>
    <property type="project" value="InterPro"/>
</dbReference>
<dbReference type="PROSITE" id="PS00105">
    <property type="entry name" value="AA_TRANSFER_CLASS_1"/>
    <property type="match status" value="1"/>
</dbReference>
<organism evidence="8">
    <name type="scientific">candidate division WOR-3 bacterium</name>
    <dbReference type="NCBI Taxonomy" id="2052148"/>
    <lineage>
        <taxon>Bacteria</taxon>
        <taxon>Bacteria division WOR-3</taxon>
    </lineage>
</organism>
<comment type="similarity">
    <text evidence="2 6">Belongs to the class-I pyridoxal-phosphate-dependent aminotransferase family.</text>
</comment>
<gene>
    <name evidence="8" type="ORF">ENV79_03280</name>
</gene>
<dbReference type="EMBL" id="DTHS01000021">
    <property type="protein sequence ID" value="HHR48647.1"/>
    <property type="molecule type" value="Genomic_DNA"/>
</dbReference>
<evidence type="ECO:0000256" key="1">
    <source>
        <dbReference type="ARBA" id="ARBA00001933"/>
    </source>
</evidence>
<feature type="domain" description="Aminotransferase class I/classII large" evidence="7">
    <location>
        <begin position="56"/>
        <end position="407"/>
    </location>
</feature>
<evidence type="ECO:0000256" key="2">
    <source>
        <dbReference type="ARBA" id="ARBA00007441"/>
    </source>
</evidence>
<dbReference type="PANTHER" id="PTHR46383:SF1">
    <property type="entry name" value="ASPARTATE AMINOTRANSFERASE"/>
    <property type="match status" value="1"/>
</dbReference>
<dbReference type="GO" id="GO:0008483">
    <property type="term" value="F:transaminase activity"/>
    <property type="evidence" value="ECO:0007669"/>
    <property type="project" value="UniProtKB-KW"/>
</dbReference>
<dbReference type="Gene3D" id="3.90.1150.10">
    <property type="entry name" value="Aspartate Aminotransferase, domain 1"/>
    <property type="match status" value="1"/>
</dbReference>
<dbReference type="SUPFAM" id="SSF53383">
    <property type="entry name" value="PLP-dependent transferases"/>
    <property type="match status" value="1"/>
</dbReference>
<keyword evidence="5" id="KW-0663">Pyridoxal phosphate</keyword>
<dbReference type="PANTHER" id="PTHR46383">
    <property type="entry name" value="ASPARTATE AMINOTRANSFERASE"/>
    <property type="match status" value="1"/>
</dbReference>
<accession>A0A7V5XZV3</accession>
<keyword evidence="4 6" id="KW-0808">Transferase</keyword>
<dbReference type="InterPro" id="IPR004839">
    <property type="entry name" value="Aminotransferase_I/II_large"/>
</dbReference>
<dbReference type="InterPro" id="IPR015421">
    <property type="entry name" value="PyrdxlP-dep_Trfase_major"/>
</dbReference>
<dbReference type="InterPro" id="IPR004838">
    <property type="entry name" value="NHTrfase_class1_PyrdxlP-BS"/>
</dbReference>
<dbReference type="CDD" id="cd00609">
    <property type="entry name" value="AAT_like"/>
    <property type="match status" value="1"/>
</dbReference>
<comment type="caution">
    <text evidence="8">The sequence shown here is derived from an EMBL/GenBank/DDBJ whole genome shotgun (WGS) entry which is preliminary data.</text>
</comment>
<evidence type="ECO:0000313" key="8">
    <source>
        <dbReference type="EMBL" id="HHR48647.1"/>
    </source>
</evidence>